<reference evidence="3 4" key="1">
    <citation type="submission" date="2015-02" db="EMBL/GenBank/DDBJ databases">
        <title>Draft genome sequences of ten Microbacterium spp. with emphasis on heavy metal contaminated environments.</title>
        <authorList>
            <person name="Corretto E."/>
        </authorList>
    </citation>
    <scope>NUCLEOTIDE SEQUENCE [LARGE SCALE GENOMIC DNA]</scope>
    <source>
        <strain evidence="3 4">DSM 18659</strain>
    </source>
</reference>
<gene>
    <name evidence="2" type="ORF">RR49_02691</name>
    <name evidence="3" type="ORF">RR49_03010</name>
</gene>
<dbReference type="STRING" id="400772.RR49_02691"/>
<dbReference type="EMBL" id="JYIY01000080">
    <property type="protein sequence ID" value="KJL34803.1"/>
    <property type="molecule type" value="Genomic_DNA"/>
</dbReference>
<keyword evidence="4" id="KW-1185">Reference proteome</keyword>
<evidence type="ECO:0000313" key="3">
    <source>
        <dbReference type="EMBL" id="KJL35112.1"/>
    </source>
</evidence>
<organism evidence="3 4">
    <name type="scientific">Microbacterium ginsengisoli</name>
    <dbReference type="NCBI Taxonomy" id="400772"/>
    <lineage>
        <taxon>Bacteria</taxon>
        <taxon>Bacillati</taxon>
        <taxon>Actinomycetota</taxon>
        <taxon>Actinomycetes</taxon>
        <taxon>Micrococcales</taxon>
        <taxon>Microbacteriaceae</taxon>
        <taxon>Microbacterium</taxon>
    </lineage>
</organism>
<keyword evidence="1" id="KW-1133">Transmembrane helix</keyword>
<evidence type="ECO:0000313" key="2">
    <source>
        <dbReference type="EMBL" id="KJL34803.1"/>
    </source>
</evidence>
<feature type="transmembrane region" description="Helical" evidence="1">
    <location>
        <begin position="122"/>
        <end position="146"/>
    </location>
</feature>
<name>A0A0F0LPG0_9MICO</name>
<comment type="caution">
    <text evidence="3">The sequence shown here is derived from an EMBL/GenBank/DDBJ whole genome shotgun (WGS) entry which is preliminary data.</text>
</comment>
<sequence length="152" mass="16199">MSAGSTRTAPFGLDLPMGRAQPSAVRTVIAIVVAVVGSIAACAVLAALGPIVFPRTVGYEHYAFADYAKLTTIGVIGAGIGWPIVTLFSTRAARLYLWLAIIVTVVSFAPDLWIWWKGQDGQAVFVLIVMHVAVAAVTYPAMVFIAPQRRRA</sequence>
<keyword evidence="1" id="KW-0812">Transmembrane</keyword>
<dbReference type="AlphaFoldDB" id="A0A0F0LPG0"/>
<accession>A0A0F0LPG0</accession>
<evidence type="ECO:0000313" key="4">
    <source>
        <dbReference type="Proteomes" id="UP000033451"/>
    </source>
</evidence>
<feature type="transmembrane region" description="Helical" evidence="1">
    <location>
        <begin position="27"/>
        <end position="47"/>
    </location>
</feature>
<dbReference type="InterPro" id="IPR045713">
    <property type="entry name" value="DUF6069"/>
</dbReference>
<dbReference type="OrthoDB" id="4964511at2"/>
<feature type="transmembrane region" description="Helical" evidence="1">
    <location>
        <begin position="67"/>
        <end position="88"/>
    </location>
</feature>
<dbReference type="Proteomes" id="UP000033451">
    <property type="component" value="Unassembled WGS sequence"/>
</dbReference>
<dbReference type="PATRIC" id="fig|400772.4.peg.2704"/>
<protein>
    <submittedName>
        <fullName evidence="3">Uncharacterized protein</fullName>
    </submittedName>
</protein>
<keyword evidence="1" id="KW-0472">Membrane</keyword>
<dbReference type="RefSeq" id="WP_048808798.1">
    <property type="nucleotide sequence ID" value="NZ_JYIY01000080.1"/>
</dbReference>
<evidence type="ECO:0000256" key="1">
    <source>
        <dbReference type="SAM" id="Phobius"/>
    </source>
</evidence>
<dbReference type="EMBL" id="JYIY01000080">
    <property type="protein sequence ID" value="KJL35112.1"/>
    <property type="molecule type" value="Genomic_DNA"/>
</dbReference>
<dbReference type="Pfam" id="PF19545">
    <property type="entry name" value="DUF6069"/>
    <property type="match status" value="1"/>
</dbReference>
<proteinExistence type="predicted"/>
<feature type="transmembrane region" description="Helical" evidence="1">
    <location>
        <begin position="95"/>
        <end position="116"/>
    </location>
</feature>